<dbReference type="EMBL" id="CP021780">
    <property type="protein sequence ID" value="ASA22026.1"/>
    <property type="molecule type" value="Genomic_DNA"/>
</dbReference>
<accession>A0A2Z2K6W5</accession>
<reference evidence="1 2" key="1">
    <citation type="submission" date="2017-06" db="EMBL/GenBank/DDBJ databases">
        <title>Complete genome sequence of Paenibacillus donghaensis KCTC 13049T isolated from East Sea sediment, South Korea.</title>
        <authorList>
            <person name="Jung B.K."/>
            <person name="Hong S.-J."/>
            <person name="Shin J.-H."/>
        </authorList>
    </citation>
    <scope>NUCLEOTIDE SEQUENCE [LARGE SCALE GENOMIC DNA]</scope>
    <source>
        <strain evidence="1 2">KCTC 13049</strain>
    </source>
</reference>
<evidence type="ECO:0000313" key="1">
    <source>
        <dbReference type="EMBL" id="ASA22026.1"/>
    </source>
</evidence>
<proteinExistence type="predicted"/>
<name>A0A2Z2K6W5_9BACL</name>
<gene>
    <name evidence="1" type="ORF">B9T62_15335</name>
</gene>
<organism evidence="1 2">
    <name type="scientific">Paenibacillus donghaensis</name>
    <dbReference type="NCBI Taxonomy" id="414771"/>
    <lineage>
        <taxon>Bacteria</taxon>
        <taxon>Bacillati</taxon>
        <taxon>Bacillota</taxon>
        <taxon>Bacilli</taxon>
        <taxon>Bacillales</taxon>
        <taxon>Paenibacillaceae</taxon>
        <taxon>Paenibacillus</taxon>
    </lineage>
</organism>
<dbReference type="OrthoDB" id="2625770at2"/>
<dbReference type="AlphaFoldDB" id="A0A2Z2K6W5"/>
<dbReference type="Proteomes" id="UP000249890">
    <property type="component" value="Chromosome"/>
</dbReference>
<keyword evidence="2" id="KW-1185">Reference proteome</keyword>
<protein>
    <submittedName>
        <fullName evidence="1">Uncharacterized protein</fullName>
    </submittedName>
</protein>
<dbReference type="KEGG" id="pdh:B9T62_15335"/>
<dbReference type="RefSeq" id="WP_087916031.1">
    <property type="nucleotide sequence ID" value="NZ_CP021780.1"/>
</dbReference>
<evidence type="ECO:0000313" key="2">
    <source>
        <dbReference type="Proteomes" id="UP000249890"/>
    </source>
</evidence>
<sequence>MKVQIEGNFYIESDDREFTLKEYTGKISKPAEGKTEGVPLFKTHGYFSDVQGAAHKFLKLKIGSSEAKNLLQLIADVESIREMIRKQIDF</sequence>